<sequence length="118" mass="12387">MEEKGGRGPAATLASSVAATSQSGWRLHRGRYPLNQGWRQPLSSPAIPIGGWQPRSGPYESQLRKPLKLGVFTIGSGGALIAATTLSSPATLIGRMATAIETIVAVGRPPSLFPSDFF</sequence>
<dbReference type="AlphaFoldDB" id="A0A2I0IPD3"/>
<evidence type="ECO:0000313" key="2">
    <source>
        <dbReference type="Proteomes" id="UP000233551"/>
    </source>
</evidence>
<protein>
    <submittedName>
        <fullName evidence="1">Uncharacterized protein</fullName>
    </submittedName>
</protein>
<gene>
    <name evidence="1" type="ORF">CRG98_033756</name>
</gene>
<keyword evidence="2" id="KW-1185">Reference proteome</keyword>
<evidence type="ECO:0000313" key="1">
    <source>
        <dbReference type="EMBL" id="PKI45858.1"/>
    </source>
</evidence>
<name>A0A2I0IPD3_PUNGR</name>
<dbReference type="Proteomes" id="UP000233551">
    <property type="component" value="Unassembled WGS sequence"/>
</dbReference>
<proteinExistence type="predicted"/>
<accession>A0A2I0IPD3</accession>
<organism evidence="1 2">
    <name type="scientific">Punica granatum</name>
    <name type="common">Pomegranate</name>
    <dbReference type="NCBI Taxonomy" id="22663"/>
    <lineage>
        <taxon>Eukaryota</taxon>
        <taxon>Viridiplantae</taxon>
        <taxon>Streptophyta</taxon>
        <taxon>Embryophyta</taxon>
        <taxon>Tracheophyta</taxon>
        <taxon>Spermatophyta</taxon>
        <taxon>Magnoliopsida</taxon>
        <taxon>eudicotyledons</taxon>
        <taxon>Gunneridae</taxon>
        <taxon>Pentapetalae</taxon>
        <taxon>rosids</taxon>
        <taxon>malvids</taxon>
        <taxon>Myrtales</taxon>
        <taxon>Lythraceae</taxon>
        <taxon>Punica</taxon>
    </lineage>
</organism>
<reference evidence="1 2" key="1">
    <citation type="submission" date="2017-11" db="EMBL/GenBank/DDBJ databases">
        <title>De-novo sequencing of pomegranate (Punica granatum L.) genome.</title>
        <authorList>
            <person name="Akparov Z."/>
            <person name="Amiraslanov A."/>
            <person name="Hajiyeva S."/>
            <person name="Abbasov M."/>
            <person name="Kaur K."/>
            <person name="Hamwieh A."/>
            <person name="Solovyev V."/>
            <person name="Salamov A."/>
            <person name="Braich B."/>
            <person name="Kosarev P."/>
            <person name="Mahmoud A."/>
            <person name="Hajiyev E."/>
            <person name="Babayeva S."/>
            <person name="Izzatullayeva V."/>
            <person name="Mammadov A."/>
            <person name="Mammadov A."/>
            <person name="Sharifova S."/>
            <person name="Ojaghi J."/>
            <person name="Eynullazada K."/>
            <person name="Bayramov B."/>
            <person name="Abdulazimova A."/>
            <person name="Shahmuradov I."/>
        </authorList>
    </citation>
    <scope>NUCLEOTIDE SEQUENCE [LARGE SCALE GENOMIC DNA]</scope>
    <source>
        <strain evidence="2">cv. AG2017</strain>
        <tissue evidence="1">Leaf</tissue>
    </source>
</reference>
<comment type="caution">
    <text evidence="1">The sequence shown here is derived from an EMBL/GenBank/DDBJ whole genome shotgun (WGS) entry which is preliminary data.</text>
</comment>
<dbReference type="EMBL" id="PGOL01002693">
    <property type="protein sequence ID" value="PKI45858.1"/>
    <property type="molecule type" value="Genomic_DNA"/>
</dbReference>